<protein>
    <submittedName>
        <fullName evidence="2">Uncharacterized protein</fullName>
    </submittedName>
</protein>
<evidence type="ECO:0000256" key="1">
    <source>
        <dbReference type="SAM" id="Phobius"/>
    </source>
</evidence>
<gene>
    <name evidence="2" type="ORF">T07_1054</name>
</gene>
<keyword evidence="1" id="KW-0812">Transmembrane</keyword>
<evidence type="ECO:0000313" key="3">
    <source>
        <dbReference type="Proteomes" id="UP000054630"/>
    </source>
</evidence>
<feature type="non-terminal residue" evidence="2">
    <location>
        <position position="62"/>
    </location>
</feature>
<proteinExistence type="predicted"/>
<comment type="caution">
    <text evidence="2">The sequence shown here is derived from an EMBL/GenBank/DDBJ whole genome shotgun (WGS) entry which is preliminary data.</text>
</comment>
<dbReference type="AlphaFoldDB" id="A0A0V0RA74"/>
<feature type="transmembrane region" description="Helical" evidence="1">
    <location>
        <begin position="21"/>
        <end position="44"/>
    </location>
</feature>
<name>A0A0V0RA74_9BILA</name>
<reference evidence="2 3" key="1">
    <citation type="submission" date="2015-01" db="EMBL/GenBank/DDBJ databases">
        <title>Evolution of Trichinella species and genotypes.</title>
        <authorList>
            <person name="Korhonen P.K."/>
            <person name="Edoardo P."/>
            <person name="Giuseppe L.R."/>
            <person name="Gasser R.B."/>
        </authorList>
    </citation>
    <scope>NUCLEOTIDE SEQUENCE [LARGE SCALE GENOMIC DNA]</scope>
    <source>
        <strain evidence="2">ISS37</strain>
    </source>
</reference>
<keyword evidence="1" id="KW-1133">Transmembrane helix</keyword>
<keyword evidence="1" id="KW-0472">Membrane</keyword>
<keyword evidence="3" id="KW-1185">Reference proteome</keyword>
<dbReference type="EMBL" id="JYDL01002341">
    <property type="protein sequence ID" value="KRX11393.1"/>
    <property type="molecule type" value="Genomic_DNA"/>
</dbReference>
<sequence>MCHRSHSAAKCMFHEMGKKKAFIKVSCVFYFSVDHMHFWGFYILQYECQPWYTQNINHVFAL</sequence>
<organism evidence="2 3">
    <name type="scientific">Trichinella nelsoni</name>
    <dbReference type="NCBI Taxonomy" id="6336"/>
    <lineage>
        <taxon>Eukaryota</taxon>
        <taxon>Metazoa</taxon>
        <taxon>Ecdysozoa</taxon>
        <taxon>Nematoda</taxon>
        <taxon>Enoplea</taxon>
        <taxon>Dorylaimia</taxon>
        <taxon>Trichinellida</taxon>
        <taxon>Trichinellidae</taxon>
        <taxon>Trichinella</taxon>
    </lineage>
</organism>
<accession>A0A0V0RA74</accession>
<evidence type="ECO:0000313" key="2">
    <source>
        <dbReference type="EMBL" id="KRX11393.1"/>
    </source>
</evidence>
<dbReference type="Proteomes" id="UP000054630">
    <property type="component" value="Unassembled WGS sequence"/>
</dbReference>